<proteinExistence type="predicted"/>
<evidence type="ECO:0000313" key="2">
    <source>
        <dbReference type="Proteomes" id="UP000472355"/>
    </source>
</evidence>
<evidence type="ECO:0000313" key="1">
    <source>
        <dbReference type="EMBL" id="NFA44504.1"/>
    </source>
</evidence>
<gene>
    <name evidence="1" type="ORF">EXM65_18595</name>
</gene>
<dbReference type="EMBL" id="SGKU01000091">
    <property type="protein sequence ID" value="NFA44504.1"/>
    <property type="molecule type" value="Genomic_DNA"/>
</dbReference>
<organism evidence="1 2">
    <name type="scientific">Clostridium botulinum</name>
    <dbReference type="NCBI Taxonomy" id="1491"/>
    <lineage>
        <taxon>Bacteria</taxon>
        <taxon>Bacillati</taxon>
        <taxon>Bacillota</taxon>
        <taxon>Clostridia</taxon>
        <taxon>Eubacteriales</taxon>
        <taxon>Clostridiaceae</taxon>
        <taxon>Clostridium</taxon>
    </lineage>
</organism>
<dbReference type="Proteomes" id="UP000472355">
    <property type="component" value="Unassembled WGS sequence"/>
</dbReference>
<accession>A0A6M0SVQ4</accession>
<dbReference type="AlphaFoldDB" id="A0A6M0SVQ4"/>
<protein>
    <submittedName>
        <fullName evidence="1">Uncharacterized protein</fullName>
    </submittedName>
</protein>
<reference evidence="1 2" key="1">
    <citation type="submission" date="2019-02" db="EMBL/GenBank/DDBJ databases">
        <title>Genome sequencing of Clostridium botulinum clinical isolates.</title>
        <authorList>
            <person name="Brunt J."/>
            <person name="Van Vliet A.H.M."/>
            <person name="Stringer S.C."/>
            <person name="Grant K.A."/>
            <person name="Carter A.C."/>
            <person name="Peck M.W."/>
        </authorList>
    </citation>
    <scope>NUCLEOTIDE SEQUENCE [LARGE SCALE GENOMIC DNA]</scope>
    <source>
        <strain evidence="1 2">H113700579</strain>
    </source>
</reference>
<name>A0A6M0SVQ4_CLOBO</name>
<sequence>MTILAMAKQFNQRPSQVINLTNDYEAFCFDEACVYIMSEMNKEDAQEPRFENDAPRNNDDLIEYFKSNN</sequence>
<comment type="caution">
    <text evidence="1">The sequence shown here is derived from an EMBL/GenBank/DDBJ whole genome shotgun (WGS) entry which is preliminary data.</text>
</comment>